<accession>A0A5M3WCE4</accession>
<dbReference type="Proteomes" id="UP000331127">
    <property type="component" value="Unassembled WGS sequence"/>
</dbReference>
<protein>
    <submittedName>
        <fullName evidence="1">Uncharacterized protein</fullName>
    </submittedName>
</protein>
<keyword evidence="2" id="KW-1185">Reference proteome</keyword>
<dbReference type="EMBL" id="BLAE01000003">
    <property type="protein sequence ID" value="GES06516.1"/>
    <property type="molecule type" value="Genomic_DNA"/>
</dbReference>
<sequence length="68" mass="7609">MKRYLARFRDELLSAVLPESDAAASCTVYSRACYYCSSSYSRLVVTYKCYPSGGGYYYQSTDYGCGSC</sequence>
<reference evidence="1 2" key="1">
    <citation type="submission" date="2019-10" db="EMBL/GenBank/DDBJ databases">
        <title>Whole genome shotgun sequence of Acrocarpospora macrocephala NBRC 16266.</title>
        <authorList>
            <person name="Ichikawa N."/>
            <person name="Kimura A."/>
            <person name="Kitahashi Y."/>
            <person name="Komaki H."/>
            <person name="Oguchi A."/>
        </authorList>
    </citation>
    <scope>NUCLEOTIDE SEQUENCE [LARGE SCALE GENOMIC DNA]</scope>
    <source>
        <strain evidence="1 2">NBRC 16266</strain>
    </source>
</reference>
<name>A0A5M3WCE4_9ACTN</name>
<organism evidence="1 2">
    <name type="scientific">Acrocarpospora macrocephala</name>
    <dbReference type="NCBI Taxonomy" id="150177"/>
    <lineage>
        <taxon>Bacteria</taxon>
        <taxon>Bacillati</taxon>
        <taxon>Actinomycetota</taxon>
        <taxon>Actinomycetes</taxon>
        <taxon>Streptosporangiales</taxon>
        <taxon>Streptosporangiaceae</taxon>
        <taxon>Acrocarpospora</taxon>
    </lineage>
</organism>
<dbReference type="AlphaFoldDB" id="A0A5M3WCE4"/>
<comment type="caution">
    <text evidence="1">The sequence shown here is derived from an EMBL/GenBank/DDBJ whole genome shotgun (WGS) entry which is preliminary data.</text>
</comment>
<evidence type="ECO:0000313" key="2">
    <source>
        <dbReference type="Proteomes" id="UP000331127"/>
    </source>
</evidence>
<evidence type="ECO:0000313" key="1">
    <source>
        <dbReference type="EMBL" id="GES06516.1"/>
    </source>
</evidence>
<proteinExistence type="predicted"/>
<gene>
    <name evidence="1" type="ORF">Amac_001110</name>
</gene>